<dbReference type="EMBL" id="AMCI01001583">
    <property type="protein sequence ID" value="EJX05088.1"/>
    <property type="molecule type" value="Genomic_DNA"/>
</dbReference>
<comment type="caution">
    <text evidence="1">The sequence shown here is derived from an EMBL/GenBank/DDBJ whole genome shotgun (WGS) entry which is preliminary data.</text>
</comment>
<gene>
    <name evidence="1" type="ORF">EVA_06802</name>
</gene>
<dbReference type="AlphaFoldDB" id="J9GRE5"/>
<organism evidence="1">
    <name type="scientific">gut metagenome</name>
    <dbReference type="NCBI Taxonomy" id="749906"/>
    <lineage>
        <taxon>unclassified sequences</taxon>
        <taxon>metagenomes</taxon>
        <taxon>organismal metagenomes</taxon>
    </lineage>
</organism>
<accession>J9GRE5</accession>
<evidence type="ECO:0000313" key="1">
    <source>
        <dbReference type="EMBL" id="EJX05088.1"/>
    </source>
</evidence>
<name>J9GRE5_9ZZZZ</name>
<reference evidence="1" key="1">
    <citation type="journal article" date="2012" name="PLoS ONE">
        <title>Gene sets for utilization of primary and secondary nutrition supplies in the distal gut of endangered iberian lynx.</title>
        <authorList>
            <person name="Alcaide M."/>
            <person name="Messina E."/>
            <person name="Richter M."/>
            <person name="Bargiela R."/>
            <person name="Peplies J."/>
            <person name="Huws S.A."/>
            <person name="Newbold C.J."/>
            <person name="Golyshin P.N."/>
            <person name="Simon M.A."/>
            <person name="Lopez G."/>
            <person name="Yakimov M.M."/>
            <person name="Ferrer M."/>
        </authorList>
    </citation>
    <scope>NUCLEOTIDE SEQUENCE</scope>
</reference>
<sequence>MRDSETESDCSNDRRACGVSCRACISSLLRRTGL</sequence>
<proteinExistence type="predicted"/>
<protein>
    <submittedName>
        <fullName evidence="1">Uncharacterized protein</fullName>
    </submittedName>
</protein>